<evidence type="ECO:0000313" key="2">
    <source>
        <dbReference type="Proteomes" id="UP001515480"/>
    </source>
</evidence>
<gene>
    <name evidence="1" type="ORF">AB1Y20_014668</name>
</gene>
<dbReference type="AlphaFoldDB" id="A0AB34ICS2"/>
<comment type="caution">
    <text evidence="1">The sequence shown here is derived from an EMBL/GenBank/DDBJ whole genome shotgun (WGS) entry which is preliminary data.</text>
</comment>
<proteinExistence type="predicted"/>
<sequence>MAPRVHLSLRPVAWRYARDRGERLRDRALMRISAGRVVSLDALARHAITTDEVRERLGYARALGALTPAVHRWYVDAYRTLAPEAHVDMFVATALARD</sequence>
<organism evidence="1 2">
    <name type="scientific">Prymnesium parvum</name>
    <name type="common">Toxic golden alga</name>
    <dbReference type="NCBI Taxonomy" id="97485"/>
    <lineage>
        <taxon>Eukaryota</taxon>
        <taxon>Haptista</taxon>
        <taxon>Haptophyta</taxon>
        <taxon>Prymnesiophyceae</taxon>
        <taxon>Prymnesiales</taxon>
        <taxon>Prymnesiaceae</taxon>
        <taxon>Prymnesium</taxon>
    </lineage>
</organism>
<dbReference type="EMBL" id="JBGBPQ010000030">
    <property type="protein sequence ID" value="KAL1496037.1"/>
    <property type="molecule type" value="Genomic_DNA"/>
</dbReference>
<dbReference type="Proteomes" id="UP001515480">
    <property type="component" value="Unassembled WGS sequence"/>
</dbReference>
<reference evidence="1 2" key="1">
    <citation type="journal article" date="2024" name="Science">
        <title>Giant polyketide synthase enzymes in the biosynthesis of giant marine polyether toxins.</title>
        <authorList>
            <person name="Fallon T.R."/>
            <person name="Shende V.V."/>
            <person name="Wierzbicki I.H."/>
            <person name="Pendleton A.L."/>
            <person name="Watervoot N.F."/>
            <person name="Auber R.P."/>
            <person name="Gonzalez D.J."/>
            <person name="Wisecaver J.H."/>
            <person name="Moore B.S."/>
        </authorList>
    </citation>
    <scope>NUCLEOTIDE SEQUENCE [LARGE SCALE GENOMIC DNA]</scope>
    <source>
        <strain evidence="1 2">12B1</strain>
    </source>
</reference>
<accession>A0AB34ICS2</accession>
<keyword evidence="2" id="KW-1185">Reference proteome</keyword>
<name>A0AB34ICS2_PRYPA</name>
<evidence type="ECO:0000313" key="1">
    <source>
        <dbReference type="EMBL" id="KAL1496037.1"/>
    </source>
</evidence>
<protein>
    <submittedName>
        <fullName evidence="1">Uncharacterized protein</fullName>
    </submittedName>
</protein>